<dbReference type="Proteomes" id="UP001143347">
    <property type="component" value="Unassembled WGS sequence"/>
</dbReference>
<protein>
    <submittedName>
        <fullName evidence="2">Uncharacterized protein</fullName>
    </submittedName>
</protein>
<organism evidence="2 3">
    <name type="scientific">Gordonia aquimaris</name>
    <dbReference type="NCBI Taxonomy" id="2984863"/>
    <lineage>
        <taxon>Bacteria</taxon>
        <taxon>Bacillati</taxon>
        <taxon>Actinomycetota</taxon>
        <taxon>Actinomycetes</taxon>
        <taxon>Mycobacteriales</taxon>
        <taxon>Gordoniaceae</taxon>
        <taxon>Gordonia</taxon>
    </lineage>
</organism>
<feature type="transmembrane region" description="Helical" evidence="1">
    <location>
        <begin position="81"/>
        <end position="101"/>
    </location>
</feature>
<keyword evidence="1" id="KW-1133">Transmembrane helix</keyword>
<feature type="transmembrane region" description="Helical" evidence="1">
    <location>
        <begin position="107"/>
        <end position="133"/>
    </location>
</feature>
<keyword evidence="1" id="KW-0472">Membrane</keyword>
<sequence>MDSWAAVVGLGLLAAAVGVIAFVRYRQHETATLQRDVTLARELRELAGTDEVRLASVDEFELAIYQRLFYASVVGPRIRSAAWALFGTALAMSAAVAASAGDGVLYTVAQIGALVVTAVFALATLTFVAMALVHTATTPRVSFAESYAAERSTTDTGSG</sequence>
<keyword evidence="3" id="KW-1185">Reference proteome</keyword>
<proteinExistence type="predicted"/>
<evidence type="ECO:0000313" key="2">
    <source>
        <dbReference type="EMBL" id="MCX2967171.1"/>
    </source>
</evidence>
<comment type="caution">
    <text evidence="2">The sequence shown here is derived from an EMBL/GenBank/DDBJ whole genome shotgun (WGS) entry which is preliminary data.</text>
</comment>
<evidence type="ECO:0000313" key="3">
    <source>
        <dbReference type="Proteomes" id="UP001143347"/>
    </source>
</evidence>
<dbReference type="AlphaFoldDB" id="A0A9X3DBD6"/>
<dbReference type="RefSeq" id="WP_266063873.1">
    <property type="nucleotide sequence ID" value="NZ_JAPKFM010000046.1"/>
</dbReference>
<accession>A0A9X3DBD6</accession>
<feature type="transmembrane region" description="Helical" evidence="1">
    <location>
        <begin position="6"/>
        <end position="25"/>
    </location>
</feature>
<dbReference type="EMBL" id="JAPKFM010000046">
    <property type="protein sequence ID" value="MCX2967171.1"/>
    <property type="molecule type" value="Genomic_DNA"/>
</dbReference>
<gene>
    <name evidence="2" type="ORF">OSB52_24185</name>
</gene>
<reference evidence="2" key="1">
    <citation type="submission" date="2022-10" db="EMBL/GenBank/DDBJ databases">
        <title>WGS of marine actinomycetes from Thailand.</title>
        <authorList>
            <person name="Thawai C."/>
        </authorList>
    </citation>
    <scope>NUCLEOTIDE SEQUENCE</scope>
    <source>
        <strain evidence="2">SW21</strain>
    </source>
</reference>
<name>A0A9X3DBD6_9ACTN</name>
<keyword evidence="1" id="KW-0812">Transmembrane</keyword>
<evidence type="ECO:0000256" key="1">
    <source>
        <dbReference type="SAM" id="Phobius"/>
    </source>
</evidence>